<evidence type="ECO:0000256" key="13">
    <source>
        <dbReference type="ARBA" id="ARBA00024209"/>
    </source>
</evidence>
<dbReference type="CDD" id="cd16461">
    <property type="entry name" value="RING-H2_EL5-like"/>
    <property type="match status" value="1"/>
</dbReference>
<comment type="subcellular location">
    <subcellularLocation>
        <location evidence="2">Membrane</location>
        <topology evidence="2">Single-pass membrane protein</topology>
    </subcellularLocation>
</comment>
<reference evidence="18" key="1">
    <citation type="submission" date="2023-05" db="EMBL/GenBank/DDBJ databases">
        <authorList>
            <person name="Huff M."/>
        </authorList>
    </citation>
    <scope>NUCLEOTIDE SEQUENCE</scope>
</reference>
<dbReference type="PANTHER" id="PTHR46913:SF19">
    <property type="entry name" value="RING-TYPE E3 UBIQUITIN TRANSFERASE"/>
    <property type="match status" value="1"/>
</dbReference>
<evidence type="ECO:0000259" key="17">
    <source>
        <dbReference type="PROSITE" id="PS50089"/>
    </source>
</evidence>
<name>A0AAD1ZJ55_9LAMI</name>
<dbReference type="EC" id="2.3.2.27" evidence="4"/>
<evidence type="ECO:0000256" key="15">
    <source>
        <dbReference type="SAM" id="MobiDB-lite"/>
    </source>
</evidence>
<keyword evidence="9" id="KW-0833">Ubl conjugation pathway</keyword>
<dbReference type="SUPFAM" id="SSF57850">
    <property type="entry name" value="RING/U-box"/>
    <property type="match status" value="1"/>
</dbReference>
<evidence type="ECO:0000313" key="18">
    <source>
        <dbReference type="EMBL" id="CAI9770058.1"/>
    </source>
</evidence>
<dbReference type="GO" id="GO:0061630">
    <property type="term" value="F:ubiquitin protein ligase activity"/>
    <property type="evidence" value="ECO:0007669"/>
    <property type="project" value="UniProtKB-EC"/>
</dbReference>
<feature type="domain" description="RING-type" evidence="17">
    <location>
        <begin position="235"/>
        <end position="277"/>
    </location>
</feature>
<evidence type="ECO:0000256" key="7">
    <source>
        <dbReference type="ARBA" id="ARBA00022723"/>
    </source>
</evidence>
<dbReference type="FunFam" id="3.30.40.10:FF:000233">
    <property type="entry name" value="RING-H2 finger protein ATL54"/>
    <property type="match status" value="1"/>
</dbReference>
<evidence type="ECO:0000256" key="9">
    <source>
        <dbReference type="ARBA" id="ARBA00022786"/>
    </source>
</evidence>
<dbReference type="InterPro" id="IPR001841">
    <property type="entry name" value="Znf_RING"/>
</dbReference>
<keyword evidence="7" id="KW-0479">Metal-binding</keyword>
<evidence type="ECO:0000256" key="11">
    <source>
        <dbReference type="ARBA" id="ARBA00022989"/>
    </source>
</evidence>
<keyword evidence="11 16" id="KW-1133">Transmembrane helix</keyword>
<protein>
    <recommendedName>
        <fullName evidence="4">RING-type E3 ubiquitin transferase</fullName>
        <ecNumber evidence="4">2.3.2.27</ecNumber>
    </recommendedName>
</protein>
<dbReference type="EMBL" id="OU503045">
    <property type="protein sequence ID" value="CAI9770058.1"/>
    <property type="molecule type" value="Genomic_DNA"/>
</dbReference>
<dbReference type="Proteomes" id="UP000834106">
    <property type="component" value="Chromosome 10"/>
</dbReference>
<dbReference type="AlphaFoldDB" id="A0AAD1ZJ55"/>
<dbReference type="PROSITE" id="PS50089">
    <property type="entry name" value="ZF_RING_2"/>
    <property type="match status" value="1"/>
</dbReference>
<feature type="transmembrane region" description="Helical" evidence="16">
    <location>
        <begin position="138"/>
        <end position="162"/>
    </location>
</feature>
<keyword evidence="5" id="KW-0808">Transferase</keyword>
<keyword evidence="10" id="KW-0862">Zinc</keyword>
<feature type="region of interest" description="Disordered" evidence="15">
    <location>
        <begin position="295"/>
        <end position="320"/>
    </location>
</feature>
<evidence type="ECO:0000256" key="3">
    <source>
        <dbReference type="ARBA" id="ARBA00004906"/>
    </source>
</evidence>
<dbReference type="InterPro" id="IPR013083">
    <property type="entry name" value="Znf_RING/FYVE/PHD"/>
</dbReference>
<evidence type="ECO:0000256" key="10">
    <source>
        <dbReference type="ARBA" id="ARBA00022833"/>
    </source>
</evidence>
<gene>
    <name evidence="18" type="ORF">FPE_LOCUS17691</name>
</gene>
<evidence type="ECO:0000256" key="5">
    <source>
        <dbReference type="ARBA" id="ARBA00022679"/>
    </source>
</evidence>
<evidence type="ECO:0000256" key="8">
    <source>
        <dbReference type="ARBA" id="ARBA00022771"/>
    </source>
</evidence>
<feature type="region of interest" description="Disordered" evidence="15">
    <location>
        <begin position="374"/>
        <end position="418"/>
    </location>
</feature>
<evidence type="ECO:0000256" key="12">
    <source>
        <dbReference type="ARBA" id="ARBA00023136"/>
    </source>
</evidence>
<feature type="compositionally biased region" description="Basic and acidic residues" evidence="15">
    <location>
        <begin position="301"/>
        <end position="320"/>
    </location>
</feature>
<comment type="pathway">
    <text evidence="3">Protein modification; protein ubiquitination.</text>
</comment>
<evidence type="ECO:0000256" key="4">
    <source>
        <dbReference type="ARBA" id="ARBA00012483"/>
    </source>
</evidence>
<organism evidence="18 19">
    <name type="scientific">Fraxinus pennsylvanica</name>
    <dbReference type="NCBI Taxonomy" id="56036"/>
    <lineage>
        <taxon>Eukaryota</taxon>
        <taxon>Viridiplantae</taxon>
        <taxon>Streptophyta</taxon>
        <taxon>Embryophyta</taxon>
        <taxon>Tracheophyta</taxon>
        <taxon>Spermatophyta</taxon>
        <taxon>Magnoliopsida</taxon>
        <taxon>eudicotyledons</taxon>
        <taxon>Gunneridae</taxon>
        <taxon>Pentapetalae</taxon>
        <taxon>asterids</taxon>
        <taxon>lamiids</taxon>
        <taxon>Lamiales</taxon>
        <taxon>Oleaceae</taxon>
        <taxon>Oleeae</taxon>
        <taxon>Fraxinus</taxon>
    </lineage>
</organism>
<evidence type="ECO:0000256" key="6">
    <source>
        <dbReference type="ARBA" id="ARBA00022692"/>
    </source>
</evidence>
<evidence type="ECO:0000256" key="16">
    <source>
        <dbReference type="SAM" id="Phobius"/>
    </source>
</evidence>
<dbReference type="Gene3D" id="3.30.40.10">
    <property type="entry name" value="Zinc/RING finger domain, C3HC4 (zinc finger)"/>
    <property type="match status" value="1"/>
</dbReference>
<dbReference type="PANTHER" id="PTHR46913">
    <property type="entry name" value="RING-H2 FINGER PROTEIN ATL16"/>
    <property type="match status" value="1"/>
</dbReference>
<keyword evidence="19" id="KW-1185">Reference proteome</keyword>
<dbReference type="GO" id="GO:0008270">
    <property type="term" value="F:zinc ion binding"/>
    <property type="evidence" value="ECO:0007669"/>
    <property type="project" value="UniProtKB-KW"/>
</dbReference>
<evidence type="ECO:0000256" key="2">
    <source>
        <dbReference type="ARBA" id="ARBA00004167"/>
    </source>
</evidence>
<comment type="catalytic activity">
    <reaction evidence="1">
        <text>S-ubiquitinyl-[E2 ubiquitin-conjugating enzyme]-L-cysteine + [acceptor protein]-L-lysine = [E2 ubiquitin-conjugating enzyme]-L-cysteine + N(6)-ubiquitinyl-[acceptor protein]-L-lysine.</text>
        <dbReference type="EC" id="2.3.2.27"/>
    </reaction>
</comment>
<keyword evidence="12 16" id="KW-0472">Membrane</keyword>
<accession>A0AAD1ZJ55</accession>
<evidence type="ECO:0000256" key="1">
    <source>
        <dbReference type="ARBA" id="ARBA00000900"/>
    </source>
</evidence>
<keyword evidence="6 16" id="KW-0812">Transmembrane</keyword>
<comment type="similarity">
    <text evidence="13">Belongs to the RING-type zinc finger family. ATL subfamily.</text>
</comment>
<dbReference type="SMART" id="SM00184">
    <property type="entry name" value="RING"/>
    <property type="match status" value="1"/>
</dbReference>
<keyword evidence="8 14" id="KW-0863">Zinc-finger</keyword>
<dbReference type="Pfam" id="PF13639">
    <property type="entry name" value="zf-RING_2"/>
    <property type="match status" value="1"/>
</dbReference>
<proteinExistence type="inferred from homology"/>
<feature type="compositionally biased region" description="Polar residues" evidence="15">
    <location>
        <begin position="382"/>
        <end position="417"/>
    </location>
</feature>
<dbReference type="GO" id="GO:0016020">
    <property type="term" value="C:membrane"/>
    <property type="evidence" value="ECO:0007669"/>
    <property type="project" value="UniProtKB-SubCell"/>
</dbReference>
<dbReference type="GO" id="GO:0016567">
    <property type="term" value="P:protein ubiquitination"/>
    <property type="evidence" value="ECO:0007669"/>
    <property type="project" value="InterPro"/>
</dbReference>
<evidence type="ECO:0000313" key="19">
    <source>
        <dbReference type="Proteomes" id="UP000834106"/>
    </source>
</evidence>
<dbReference type="InterPro" id="IPR044600">
    <property type="entry name" value="ATL1/ATL16-like"/>
</dbReference>
<sequence>MQNAGTSMMDLHNQETSGSDLQLSENVGQTCILLKVHGWFPNFAIERAICVSSTKKLLLQEVQASRKFLNESLNDPSIERICTPYCDGTKNQDGACPISCVGLCFPVCNRPLLLSIPPLPPEPPKDFIEPPPDKPNKLSLLLTISLAVLATVFFLFACYTIYKLYSNWRNSRAARQQPPEEEEEGGQDHYFDEDHLAVINPIWYIRTVGLQPSVISAISIVKYKRGDGLIEGTDCSVCLNEFEEDETLRLLPKCNHAFHIPCIDTWLRSHTNCPMCRAGIVINTSSLPSQEQIVHNSGSVEETRVDISENEGELGRERGEDLELTVEIEDEDESKRRENSQDLDFEIQPRRRSVSVDNLSASMISAAIADAFSSQPNRKSENQSNTSIVQKRSGDIQSLSRLEASSSVQRAIQTEPSSMIERSLSCSAKVLLSRYNNMSRNSNSNISR</sequence>
<evidence type="ECO:0000256" key="14">
    <source>
        <dbReference type="PROSITE-ProRule" id="PRU00175"/>
    </source>
</evidence>